<dbReference type="PANTHER" id="PTHR38339">
    <property type="entry name" value="TRANSGLUTAMINASE DOMAIN PROTEIN"/>
    <property type="match status" value="1"/>
</dbReference>
<dbReference type="Proteomes" id="UP000285951">
    <property type="component" value="Unassembled WGS sequence"/>
</dbReference>
<dbReference type="OrthoDB" id="9804872at2"/>
<dbReference type="RefSeq" id="WP_156194919.1">
    <property type="nucleotide sequence ID" value="NZ_QTZN02000007.1"/>
</dbReference>
<evidence type="ECO:0000313" key="3">
    <source>
        <dbReference type="EMBL" id="MVB06283.1"/>
    </source>
</evidence>
<protein>
    <submittedName>
        <fullName evidence="2">Transglutaminase domain-containing protein</fullName>
    </submittedName>
</protein>
<reference evidence="3 4" key="1">
    <citation type="submission" date="2019-11" db="EMBL/GenBank/DDBJ databases">
        <title>Draft genome sequence of Labilibaculum sp. strain SYP isolated from Black Sea.</title>
        <authorList>
            <person name="Yadav S."/>
            <person name="Villanueva L."/>
        </authorList>
    </citation>
    <scope>NUCLEOTIDE SEQUENCE [LARGE SCALE GENOMIC DNA]</scope>
    <source>
        <strain evidence="3 4">44</strain>
    </source>
</reference>
<dbReference type="Gene3D" id="3.10.620.30">
    <property type="match status" value="1"/>
</dbReference>
<evidence type="ECO:0000313" key="4">
    <source>
        <dbReference type="Proteomes" id="UP000285951"/>
    </source>
</evidence>
<reference evidence="2 5" key="2">
    <citation type="submission" date="2019-12" db="EMBL/GenBank/DDBJ databases">
        <title>Draft genome sequence of Labilibaculum sp. strain 44 isolated from deep waters of Black Sea.</title>
        <authorList>
            <person name="Yadav S."/>
            <person name="Villanueva L."/>
        </authorList>
    </citation>
    <scope>NUCLEOTIDE SEQUENCE [LARGE SCALE GENOMIC DNA]</scope>
    <source>
        <strain evidence="2 5">44</strain>
    </source>
</reference>
<dbReference type="InterPro" id="IPR038765">
    <property type="entry name" value="Papain-like_cys_pep_sf"/>
</dbReference>
<gene>
    <name evidence="3" type="ORF">DWB62_004540</name>
    <name evidence="2" type="ORF">GNY23_04540</name>
</gene>
<dbReference type="EMBL" id="QTZN02000007">
    <property type="protein sequence ID" value="MVB06283.1"/>
    <property type="molecule type" value="Genomic_DNA"/>
</dbReference>
<dbReference type="EMBL" id="WOTW01000007">
    <property type="protein sequence ID" value="MUP37078.1"/>
    <property type="molecule type" value="Genomic_DNA"/>
</dbReference>
<dbReference type="InterPro" id="IPR002931">
    <property type="entry name" value="Transglutaminase-like"/>
</dbReference>
<dbReference type="PANTHER" id="PTHR38339:SF1">
    <property type="entry name" value="TRANSGLUTAMINASE-LIKE DOMAIN-CONTAINING PROTEIN"/>
    <property type="match status" value="1"/>
</dbReference>
<name>A0A7M4D349_9BACT</name>
<feature type="domain" description="Transglutaminase-like" evidence="1">
    <location>
        <begin position="343"/>
        <end position="404"/>
    </location>
</feature>
<evidence type="ECO:0000313" key="5">
    <source>
        <dbReference type="Proteomes" id="UP000462449"/>
    </source>
</evidence>
<dbReference type="SMART" id="SM00460">
    <property type="entry name" value="TGc"/>
    <property type="match status" value="1"/>
</dbReference>
<proteinExistence type="predicted"/>
<evidence type="ECO:0000259" key="1">
    <source>
        <dbReference type="SMART" id="SM00460"/>
    </source>
</evidence>
<dbReference type="Pfam" id="PF01841">
    <property type="entry name" value="Transglut_core"/>
    <property type="match status" value="1"/>
</dbReference>
<evidence type="ECO:0000313" key="2">
    <source>
        <dbReference type="EMBL" id="MUP37078.1"/>
    </source>
</evidence>
<sequence length="477" mass="55096">MNNSLSHYFFLAFCFLFIGCNVSNKGKANLAFLIDTGEFTIAGQIIGEKLLDGNLNEKQKNDLLFQKDMMARIEREYALTEADVLEKLMPYFSDSTTIYMAKWEKEKSLEYRLINGQKRFFKNAVPNLFCLNEFAKNREEKISEKTIDSLKSFCASHTSQLISESTENGELVNPVECTMTYTISVKAGAVPAGEIIRCWMPYPKESNSRQTNVDLLSMFPEKYIVAPDSFAQRSIYCEQLAEAGVETKFSVKFRTKTYAQIYDPAKMNCVVYDTASVLYQKNTSERPPQIIFSDRIKNLADEICGNETKALKQVSLLYDWINSNIPWASALEYSIVPNIPEYVLENKHGDCGMQTLLFMTMARYRGIPVKWQSGWMLHPGEVNLHDWCEVYYEGIGWVPLDQSFGLQESKNDKVRNFYKTSIDSYRLIVNEDFSQDLFPSKIWPRSEPVDFQRGELEWKGGNLYFSDWTYKMEVTYN</sequence>
<dbReference type="AlphaFoldDB" id="A0A7M4D349"/>
<comment type="caution">
    <text evidence="2">The sequence shown here is derived from an EMBL/GenBank/DDBJ whole genome shotgun (WGS) entry which is preliminary data.</text>
</comment>
<keyword evidence="4" id="KW-1185">Reference proteome</keyword>
<accession>A0A7M4D349</accession>
<dbReference type="SUPFAM" id="SSF54001">
    <property type="entry name" value="Cysteine proteinases"/>
    <property type="match status" value="1"/>
</dbReference>
<organism evidence="2 5">
    <name type="scientific">Labilibaculum euxinus</name>
    <dbReference type="NCBI Taxonomy" id="2686357"/>
    <lineage>
        <taxon>Bacteria</taxon>
        <taxon>Pseudomonadati</taxon>
        <taxon>Bacteroidota</taxon>
        <taxon>Bacteroidia</taxon>
        <taxon>Marinilabiliales</taxon>
        <taxon>Marinifilaceae</taxon>
        <taxon>Labilibaculum</taxon>
    </lineage>
</organism>
<dbReference type="Proteomes" id="UP000462449">
    <property type="component" value="Unassembled WGS sequence"/>
</dbReference>